<evidence type="ECO:0000259" key="3">
    <source>
        <dbReference type="PROSITE" id="PS01031"/>
    </source>
</evidence>
<sequence>MSNIQSREQTSPTKQTGLFPIDMSWDHMDRIFNNMKSHWPFRMTDENLFKTSDLNLSPSVDIKEDKKSYEISAELPGLEVGDISLDISDDILTVSGEKKTEKKEDIDESYHVMERRYGYFKRSFNLPNSVEQDKIKAEFKKGILHITLPKSNHAQEAQRKIKIND</sequence>
<evidence type="ECO:0000313" key="5">
    <source>
        <dbReference type="Proteomes" id="UP000009282"/>
    </source>
</evidence>
<dbReference type="InterPro" id="IPR008978">
    <property type="entry name" value="HSP20-like_chaperone"/>
</dbReference>
<keyword evidence="4" id="KW-0346">Stress response</keyword>
<evidence type="ECO:0000256" key="2">
    <source>
        <dbReference type="RuleBase" id="RU003616"/>
    </source>
</evidence>
<evidence type="ECO:0000313" key="4">
    <source>
        <dbReference type="EMBL" id="AEP28824.1"/>
    </source>
</evidence>
<feature type="domain" description="SHSP" evidence="3">
    <location>
        <begin position="51"/>
        <end position="165"/>
    </location>
</feature>
<dbReference type="EMBL" id="CP003060">
    <property type="protein sequence ID" value="AEP28824.1"/>
    <property type="molecule type" value="Genomic_DNA"/>
</dbReference>
<dbReference type="HOGENOM" id="CLU_046737_9_0_6"/>
<dbReference type="InterPro" id="IPR002068">
    <property type="entry name" value="A-crystallin/Hsp20_dom"/>
</dbReference>
<evidence type="ECO:0000256" key="1">
    <source>
        <dbReference type="PROSITE-ProRule" id="PRU00285"/>
    </source>
</evidence>
<keyword evidence="5" id="KW-1185">Reference proteome</keyword>
<dbReference type="RefSeq" id="WP_014107699.1">
    <property type="nucleotide sequence ID" value="NC_016041.1"/>
</dbReference>
<organism evidence="4 5">
    <name type="scientific">Glaciecola nitratireducens (strain JCM 12485 / KCTC 12276 / FR1064)</name>
    <dbReference type="NCBI Taxonomy" id="1085623"/>
    <lineage>
        <taxon>Bacteria</taxon>
        <taxon>Pseudomonadati</taxon>
        <taxon>Pseudomonadota</taxon>
        <taxon>Gammaproteobacteria</taxon>
        <taxon>Alteromonadales</taxon>
        <taxon>Alteromonadaceae</taxon>
        <taxon>Brumicola</taxon>
    </lineage>
</organism>
<dbReference type="PANTHER" id="PTHR11527">
    <property type="entry name" value="HEAT-SHOCK PROTEIN 20 FAMILY MEMBER"/>
    <property type="match status" value="1"/>
</dbReference>
<dbReference type="Proteomes" id="UP000009282">
    <property type="component" value="Chromosome"/>
</dbReference>
<reference evidence="4 5" key="1">
    <citation type="journal article" date="2011" name="J. Bacteriol.">
        <title>Complete genome sequence of seawater bacterium Glaciecola nitratireducens FR1064T.</title>
        <authorList>
            <person name="Bian F."/>
            <person name="Qin Q.L."/>
            <person name="Xie B.B."/>
            <person name="Shu Y.L."/>
            <person name="Zhang X.Y."/>
            <person name="Yu Y."/>
            <person name="Chen B."/>
            <person name="Chen X.L."/>
            <person name="Zhou B.C."/>
            <person name="Zhang Y.Z."/>
        </authorList>
    </citation>
    <scope>NUCLEOTIDE SEQUENCE [LARGE SCALE GENOMIC DNA]</scope>
    <source>
        <strain evidence="5">JCM 12485 / KCTC 12276 / FR1064</strain>
    </source>
</reference>
<accession>G4QFN9</accession>
<dbReference type="KEGG" id="gni:GNIT_0680"/>
<dbReference type="SUPFAM" id="SSF49764">
    <property type="entry name" value="HSP20-like chaperones"/>
    <property type="match status" value="1"/>
</dbReference>
<dbReference type="Pfam" id="PF00011">
    <property type="entry name" value="HSP20"/>
    <property type="match status" value="1"/>
</dbReference>
<name>G4QFN9_GLANF</name>
<dbReference type="eggNOG" id="COG0071">
    <property type="taxonomic scope" value="Bacteria"/>
</dbReference>
<dbReference type="Gene3D" id="2.60.40.790">
    <property type="match status" value="1"/>
</dbReference>
<dbReference type="InterPro" id="IPR031107">
    <property type="entry name" value="Small_HSP"/>
</dbReference>
<dbReference type="CDD" id="cd06464">
    <property type="entry name" value="ACD_sHsps-like"/>
    <property type="match status" value="1"/>
</dbReference>
<protein>
    <submittedName>
        <fullName evidence="4">Heat shock protein Hsp20</fullName>
    </submittedName>
</protein>
<gene>
    <name evidence="4" type="ordered locus">GNIT_0680</name>
</gene>
<comment type="similarity">
    <text evidence="1 2">Belongs to the small heat shock protein (HSP20) family.</text>
</comment>
<dbReference type="STRING" id="1085623.GNIT_0680"/>
<dbReference type="AlphaFoldDB" id="G4QFN9"/>
<proteinExistence type="inferred from homology"/>
<dbReference type="PROSITE" id="PS01031">
    <property type="entry name" value="SHSP"/>
    <property type="match status" value="1"/>
</dbReference>